<evidence type="ECO:0000313" key="2">
    <source>
        <dbReference type="Proteomes" id="UP000719412"/>
    </source>
</evidence>
<sequence length="89" mass="10033">MDSDKILVMSAGSVEEFDHPYRLLTNKEGLLYNLVQTTGKTTALNLENVAREVNMTIDFFLELTLAFAELHEENKDEHFVTSLSTAVIV</sequence>
<reference evidence="1" key="1">
    <citation type="journal article" date="2020" name="J Insects Food Feed">
        <title>The yellow mealworm (Tenebrio molitor) genome: a resource for the emerging insects as food and feed industry.</title>
        <authorList>
            <person name="Eriksson T."/>
            <person name="Andere A."/>
            <person name="Kelstrup H."/>
            <person name="Emery V."/>
            <person name="Picard C."/>
        </authorList>
    </citation>
    <scope>NUCLEOTIDE SEQUENCE</scope>
    <source>
        <strain evidence="1">Stoneville</strain>
        <tissue evidence="1">Whole head</tissue>
    </source>
</reference>
<evidence type="ECO:0000313" key="1">
    <source>
        <dbReference type="EMBL" id="KAH0822562.1"/>
    </source>
</evidence>
<accession>A0A8J6LL31</accession>
<reference evidence="1" key="2">
    <citation type="submission" date="2021-08" db="EMBL/GenBank/DDBJ databases">
        <authorList>
            <person name="Eriksson T."/>
        </authorList>
    </citation>
    <scope>NUCLEOTIDE SEQUENCE</scope>
    <source>
        <strain evidence="1">Stoneville</strain>
        <tissue evidence="1">Whole head</tissue>
    </source>
</reference>
<name>A0A8J6LL31_TENMO</name>
<keyword evidence="2" id="KW-1185">Reference proteome</keyword>
<comment type="caution">
    <text evidence="1">The sequence shown here is derived from an EMBL/GenBank/DDBJ whole genome shotgun (WGS) entry which is preliminary data.</text>
</comment>
<dbReference type="AlphaFoldDB" id="A0A8J6LL31"/>
<dbReference type="Proteomes" id="UP000719412">
    <property type="component" value="Unassembled WGS sequence"/>
</dbReference>
<proteinExistence type="predicted"/>
<organism evidence="1 2">
    <name type="scientific">Tenebrio molitor</name>
    <name type="common">Yellow mealworm beetle</name>
    <dbReference type="NCBI Taxonomy" id="7067"/>
    <lineage>
        <taxon>Eukaryota</taxon>
        <taxon>Metazoa</taxon>
        <taxon>Ecdysozoa</taxon>
        <taxon>Arthropoda</taxon>
        <taxon>Hexapoda</taxon>
        <taxon>Insecta</taxon>
        <taxon>Pterygota</taxon>
        <taxon>Neoptera</taxon>
        <taxon>Endopterygota</taxon>
        <taxon>Coleoptera</taxon>
        <taxon>Polyphaga</taxon>
        <taxon>Cucujiformia</taxon>
        <taxon>Tenebrionidae</taxon>
        <taxon>Tenebrio</taxon>
    </lineage>
</organism>
<protein>
    <submittedName>
        <fullName evidence="1">Uncharacterized protein</fullName>
    </submittedName>
</protein>
<gene>
    <name evidence="1" type="ORF">GEV33_000229</name>
</gene>
<dbReference type="EMBL" id="JABDTM020001193">
    <property type="protein sequence ID" value="KAH0822562.1"/>
    <property type="molecule type" value="Genomic_DNA"/>
</dbReference>